<dbReference type="PANTHER" id="PTHR32309:SF31">
    <property type="entry name" value="CAPSULAR EXOPOLYSACCHARIDE FAMILY"/>
    <property type="match status" value="1"/>
</dbReference>
<dbReference type="GO" id="GO:0005886">
    <property type="term" value="C:plasma membrane"/>
    <property type="evidence" value="ECO:0007669"/>
    <property type="project" value="UniProtKB-SubCell"/>
</dbReference>
<keyword evidence="4 6" id="KW-1133">Transmembrane helix</keyword>
<dbReference type="Pfam" id="PF02706">
    <property type="entry name" value="Wzz"/>
    <property type="match status" value="1"/>
</dbReference>
<dbReference type="GO" id="GO:0016301">
    <property type="term" value="F:kinase activity"/>
    <property type="evidence" value="ECO:0007669"/>
    <property type="project" value="UniProtKB-KW"/>
</dbReference>
<dbReference type="PANTHER" id="PTHR32309">
    <property type="entry name" value="TYROSINE-PROTEIN KINASE"/>
    <property type="match status" value="1"/>
</dbReference>
<gene>
    <name evidence="8" type="ORF">Pgy4_25600</name>
</gene>
<comment type="caution">
    <text evidence="8">The sequence shown here is derived from an EMBL/GenBank/DDBJ whole genome shotgun (WGS) entry which is preliminary data.</text>
</comment>
<evidence type="ECO:0000256" key="1">
    <source>
        <dbReference type="ARBA" id="ARBA00004651"/>
    </source>
</evidence>
<keyword evidence="5 6" id="KW-0472">Membrane</keyword>
<evidence type="ECO:0000256" key="5">
    <source>
        <dbReference type="ARBA" id="ARBA00023136"/>
    </source>
</evidence>
<reference evidence="8 9" key="1">
    <citation type="journal article" date="2011" name="PLoS Pathog.">
        <title>Dynamic evolution of pathogenicity revealed by sequencing and comparative genomics of 19 Pseudomonas syringae isolates.</title>
        <authorList>
            <person name="Baltrus D.A."/>
            <person name="Nishimura M.T."/>
            <person name="Romanchuk A."/>
            <person name="Chang J.H."/>
            <person name="Mukhtar M.S."/>
            <person name="Cherkis K."/>
            <person name="Roach J."/>
            <person name="Grant S.R."/>
            <person name="Jones C.D."/>
            <person name="Dangl J.L."/>
        </authorList>
    </citation>
    <scope>NUCLEOTIDE SEQUENCE [LARGE SCALE GENOMIC DNA]</scope>
    <source>
        <strain evidence="9">race 4</strain>
    </source>
</reference>
<evidence type="ECO:0000256" key="4">
    <source>
        <dbReference type="ARBA" id="ARBA00022989"/>
    </source>
</evidence>
<evidence type="ECO:0000259" key="7">
    <source>
        <dbReference type="Pfam" id="PF02706"/>
    </source>
</evidence>
<protein>
    <submittedName>
        <fullName evidence="8">Tyrosine-protein kinase</fullName>
    </submittedName>
</protein>
<dbReference type="Proteomes" id="UP000005466">
    <property type="component" value="Unassembled WGS sequence"/>
</dbReference>
<keyword evidence="3 6" id="KW-0812">Transmembrane</keyword>
<accession>F3CAY8</accession>
<sequence>MTVMNRPSLDFHQDSRIDLAAVLRMLFDHKALILWTVSLFFLIGLGYAILATPVYQATAMIQIEPRKIGIEGTPEVRRQAIVSVAGDH</sequence>
<evidence type="ECO:0000256" key="3">
    <source>
        <dbReference type="ARBA" id="ARBA00022692"/>
    </source>
</evidence>
<keyword evidence="8" id="KW-0808">Transferase</keyword>
<dbReference type="InterPro" id="IPR050445">
    <property type="entry name" value="Bact_polysacc_biosynth/exp"/>
</dbReference>
<evidence type="ECO:0000313" key="9">
    <source>
        <dbReference type="Proteomes" id="UP000005466"/>
    </source>
</evidence>
<keyword evidence="2" id="KW-1003">Cell membrane</keyword>
<dbReference type="HOGENOM" id="CLU_2503260_0_0_6"/>
<keyword evidence="8" id="KW-0418">Kinase</keyword>
<comment type="subcellular location">
    <subcellularLocation>
        <location evidence="1">Cell membrane</location>
        <topology evidence="1">Multi-pass membrane protein</topology>
    </subcellularLocation>
</comment>
<proteinExistence type="predicted"/>
<feature type="domain" description="Polysaccharide chain length determinant N-terminal" evidence="7">
    <location>
        <begin position="16"/>
        <end position="67"/>
    </location>
</feature>
<dbReference type="InterPro" id="IPR003856">
    <property type="entry name" value="LPS_length_determ_N"/>
</dbReference>
<feature type="non-terminal residue" evidence="8">
    <location>
        <position position="88"/>
    </location>
</feature>
<feature type="transmembrane region" description="Helical" evidence="6">
    <location>
        <begin position="32"/>
        <end position="50"/>
    </location>
</feature>
<name>F3CAY8_PSESG</name>
<dbReference type="EMBL" id="ADWY01001240">
    <property type="protein sequence ID" value="EGH16430.1"/>
    <property type="molecule type" value="Genomic_DNA"/>
</dbReference>
<dbReference type="AlphaFoldDB" id="F3CAY8"/>
<organism evidence="8 9">
    <name type="scientific">Pseudomonas savastanoi pv. glycinea str. race 4</name>
    <dbReference type="NCBI Taxonomy" id="875330"/>
    <lineage>
        <taxon>Bacteria</taxon>
        <taxon>Pseudomonadati</taxon>
        <taxon>Pseudomonadota</taxon>
        <taxon>Gammaproteobacteria</taxon>
        <taxon>Pseudomonadales</taxon>
        <taxon>Pseudomonadaceae</taxon>
        <taxon>Pseudomonas</taxon>
    </lineage>
</organism>
<evidence type="ECO:0000256" key="6">
    <source>
        <dbReference type="SAM" id="Phobius"/>
    </source>
</evidence>
<evidence type="ECO:0000313" key="8">
    <source>
        <dbReference type="EMBL" id="EGH16430.1"/>
    </source>
</evidence>
<evidence type="ECO:0000256" key="2">
    <source>
        <dbReference type="ARBA" id="ARBA00022475"/>
    </source>
</evidence>